<name>A0A9W9ZRS3_9CNID</name>
<proteinExistence type="predicted"/>
<accession>A0A9W9ZRS3</accession>
<reference evidence="2" key="1">
    <citation type="submission" date="2023-01" db="EMBL/GenBank/DDBJ databases">
        <title>Genome assembly of the deep-sea coral Lophelia pertusa.</title>
        <authorList>
            <person name="Herrera S."/>
            <person name="Cordes E."/>
        </authorList>
    </citation>
    <scope>NUCLEOTIDE SEQUENCE</scope>
    <source>
        <strain evidence="2">USNM1676648</strain>
        <tissue evidence="2">Polyp</tissue>
    </source>
</reference>
<dbReference type="AlphaFoldDB" id="A0A9W9ZRS3"/>
<feature type="signal peptide" evidence="1">
    <location>
        <begin position="1"/>
        <end position="16"/>
    </location>
</feature>
<comment type="caution">
    <text evidence="2">The sequence shown here is derived from an EMBL/GenBank/DDBJ whole genome shotgun (WGS) entry which is preliminary data.</text>
</comment>
<keyword evidence="3" id="KW-1185">Reference proteome</keyword>
<evidence type="ECO:0000313" key="2">
    <source>
        <dbReference type="EMBL" id="KAJ7386537.1"/>
    </source>
</evidence>
<dbReference type="EMBL" id="MU825876">
    <property type="protein sequence ID" value="KAJ7386537.1"/>
    <property type="molecule type" value="Genomic_DNA"/>
</dbReference>
<evidence type="ECO:0000256" key="1">
    <source>
        <dbReference type="SAM" id="SignalP"/>
    </source>
</evidence>
<keyword evidence="1" id="KW-0732">Signal</keyword>
<gene>
    <name evidence="2" type="ORF">OS493_008673</name>
</gene>
<protein>
    <submittedName>
        <fullName evidence="2">Uncharacterized protein</fullName>
    </submittedName>
</protein>
<evidence type="ECO:0000313" key="3">
    <source>
        <dbReference type="Proteomes" id="UP001163046"/>
    </source>
</evidence>
<organism evidence="2 3">
    <name type="scientific">Desmophyllum pertusum</name>
    <dbReference type="NCBI Taxonomy" id="174260"/>
    <lineage>
        <taxon>Eukaryota</taxon>
        <taxon>Metazoa</taxon>
        <taxon>Cnidaria</taxon>
        <taxon>Anthozoa</taxon>
        <taxon>Hexacorallia</taxon>
        <taxon>Scleractinia</taxon>
        <taxon>Caryophylliina</taxon>
        <taxon>Caryophylliidae</taxon>
        <taxon>Desmophyllum</taxon>
    </lineage>
</organism>
<dbReference type="Proteomes" id="UP001163046">
    <property type="component" value="Unassembled WGS sequence"/>
</dbReference>
<feature type="chain" id="PRO_5040878309" evidence="1">
    <location>
        <begin position="17"/>
        <end position="74"/>
    </location>
</feature>
<sequence>MYTALALLMMLSMATALNLRKKLFLPVDKDEEKGQYFQFDLDSYKDSLDTKDITSDPVLCLMLNEDGSQCPPEH</sequence>